<organism evidence="2">
    <name type="scientific">bioreactor metagenome</name>
    <dbReference type="NCBI Taxonomy" id="1076179"/>
    <lineage>
        <taxon>unclassified sequences</taxon>
        <taxon>metagenomes</taxon>
        <taxon>ecological metagenomes</taxon>
    </lineage>
</organism>
<reference evidence="2" key="1">
    <citation type="submission" date="2019-08" db="EMBL/GenBank/DDBJ databases">
        <authorList>
            <person name="Kucharzyk K."/>
            <person name="Murdoch R.W."/>
            <person name="Higgins S."/>
            <person name="Loffler F."/>
        </authorList>
    </citation>
    <scope>NUCLEOTIDE SEQUENCE</scope>
</reference>
<dbReference type="EMBL" id="VSSQ01027565">
    <property type="protein sequence ID" value="MPM76876.1"/>
    <property type="molecule type" value="Genomic_DNA"/>
</dbReference>
<gene>
    <name evidence="2" type="ORF">SDC9_123875</name>
</gene>
<proteinExistence type="predicted"/>
<name>A0A645CIU9_9ZZZZ</name>
<feature type="region of interest" description="Disordered" evidence="1">
    <location>
        <begin position="33"/>
        <end position="56"/>
    </location>
</feature>
<evidence type="ECO:0000313" key="2">
    <source>
        <dbReference type="EMBL" id="MPM76876.1"/>
    </source>
</evidence>
<comment type="caution">
    <text evidence="2">The sequence shown here is derived from an EMBL/GenBank/DDBJ whole genome shotgun (WGS) entry which is preliminary data.</text>
</comment>
<evidence type="ECO:0000256" key="1">
    <source>
        <dbReference type="SAM" id="MobiDB-lite"/>
    </source>
</evidence>
<protein>
    <submittedName>
        <fullName evidence="2">Uncharacterized protein</fullName>
    </submittedName>
</protein>
<dbReference type="AlphaFoldDB" id="A0A645CIU9"/>
<sequence length="157" mass="17553">MQRLFRLDLDVGRGTAQAAGRLVHQDARMRQGETLAGSTRAQQELPHGRRQPHGHGRHVIADPLHGVVDRHARVDRAARGVDVQVDIFGWILGIEKEHLRADRVGVLVAYLGTEEDNTVRQQRLVDIIGHACTGSGRSRGLQCCHVWIHIHELTTPR</sequence>
<accession>A0A645CIU9</accession>